<keyword evidence="5" id="KW-1185">Reference proteome</keyword>
<reference evidence="3 4" key="3">
    <citation type="submission" date="2020-08" db="EMBL/GenBank/DDBJ databases">
        <title>Genomic Encyclopedia of Type Strains, Phase IV (KMG-IV): sequencing the most valuable type-strain genomes for metagenomic binning, comparative biology and taxonomic classification.</title>
        <authorList>
            <person name="Goeker M."/>
        </authorList>
    </citation>
    <scope>NUCLEOTIDE SEQUENCE [LARGE SCALE GENOMIC DNA]</scope>
    <source>
        <strain evidence="3 4">DSM 24105</strain>
    </source>
</reference>
<protein>
    <submittedName>
        <fullName evidence="3">Uncharacterized protein</fullName>
    </submittedName>
</protein>
<reference evidence="2" key="4">
    <citation type="submission" date="2023-01" db="EMBL/GenBank/DDBJ databases">
        <title>Draft genome sequence of Methylobacterium brachythecii strain NBRC 107710.</title>
        <authorList>
            <person name="Sun Q."/>
            <person name="Mori K."/>
        </authorList>
    </citation>
    <scope>NUCLEOTIDE SEQUENCE</scope>
    <source>
        <strain evidence="2">NBRC 107710</strain>
    </source>
</reference>
<evidence type="ECO:0000313" key="4">
    <source>
        <dbReference type="Proteomes" id="UP000517759"/>
    </source>
</evidence>
<dbReference type="AlphaFoldDB" id="A0A7W6F713"/>
<dbReference type="Proteomes" id="UP001156881">
    <property type="component" value="Unassembled WGS sequence"/>
</dbReference>
<evidence type="ECO:0000313" key="3">
    <source>
        <dbReference type="EMBL" id="MBB3902914.1"/>
    </source>
</evidence>
<dbReference type="RefSeq" id="WP_183505370.1">
    <property type="nucleotide sequence ID" value="NZ_BSPG01000007.1"/>
</dbReference>
<evidence type="ECO:0000313" key="5">
    <source>
        <dbReference type="Proteomes" id="UP001156881"/>
    </source>
</evidence>
<accession>A0A7W6F713</accession>
<feature type="chain" id="PRO_5031072190" evidence="1">
    <location>
        <begin position="27"/>
        <end position="91"/>
    </location>
</feature>
<proteinExistence type="predicted"/>
<reference evidence="5" key="2">
    <citation type="journal article" date="2019" name="Int. J. Syst. Evol. Microbiol.">
        <title>The Global Catalogue of Microorganisms (GCM) 10K type strain sequencing project: providing services to taxonomists for standard genome sequencing and annotation.</title>
        <authorList>
            <consortium name="The Broad Institute Genomics Platform"/>
            <consortium name="The Broad Institute Genome Sequencing Center for Infectious Disease"/>
            <person name="Wu L."/>
            <person name="Ma J."/>
        </authorList>
    </citation>
    <scope>NUCLEOTIDE SEQUENCE [LARGE SCALE GENOMIC DNA]</scope>
    <source>
        <strain evidence="5">NBRC 107710</strain>
    </source>
</reference>
<reference evidence="2" key="1">
    <citation type="journal article" date="2014" name="Int. J. Syst. Evol. Microbiol.">
        <title>Complete genome of a new Firmicutes species belonging to the dominant human colonic microbiota ('Ruminococcus bicirculans') reveals two chromosomes and a selective capacity to utilize plant glucans.</title>
        <authorList>
            <consortium name="NISC Comparative Sequencing Program"/>
            <person name="Wegmann U."/>
            <person name="Louis P."/>
            <person name="Goesmann A."/>
            <person name="Henrissat B."/>
            <person name="Duncan S.H."/>
            <person name="Flint H.J."/>
        </authorList>
    </citation>
    <scope>NUCLEOTIDE SEQUENCE</scope>
    <source>
        <strain evidence="2">NBRC 107710</strain>
    </source>
</reference>
<dbReference type="Proteomes" id="UP000517759">
    <property type="component" value="Unassembled WGS sequence"/>
</dbReference>
<feature type="signal peptide" evidence="1">
    <location>
        <begin position="1"/>
        <end position="26"/>
    </location>
</feature>
<evidence type="ECO:0000256" key="1">
    <source>
        <dbReference type="SAM" id="SignalP"/>
    </source>
</evidence>
<gene>
    <name evidence="2" type="ORF">GCM10007884_18250</name>
    <name evidence="3" type="ORF">GGR33_002416</name>
</gene>
<dbReference type="EMBL" id="BSPG01000007">
    <property type="protein sequence ID" value="GLS43840.1"/>
    <property type="molecule type" value="Genomic_DNA"/>
</dbReference>
<dbReference type="EMBL" id="JACIDN010000004">
    <property type="protein sequence ID" value="MBB3902914.1"/>
    <property type="molecule type" value="Genomic_DNA"/>
</dbReference>
<comment type="caution">
    <text evidence="3">The sequence shown here is derived from an EMBL/GenBank/DDBJ whole genome shotgun (WGS) entry which is preliminary data.</text>
</comment>
<sequence length="91" mass="9075">MLVRSVTAIAALGMLGAVAAASPVLAQSVDPAAVLAAKGSPKAGQGFTGRTARITSIMGADVSTAAPLHIPTKPVWTRPARREADASAGLR</sequence>
<organism evidence="3 4">
    <name type="scientific">Methylobacterium brachythecii</name>
    <dbReference type="NCBI Taxonomy" id="1176177"/>
    <lineage>
        <taxon>Bacteria</taxon>
        <taxon>Pseudomonadati</taxon>
        <taxon>Pseudomonadota</taxon>
        <taxon>Alphaproteobacteria</taxon>
        <taxon>Hyphomicrobiales</taxon>
        <taxon>Methylobacteriaceae</taxon>
        <taxon>Methylobacterium</taxon>
    </lineage>
</organism>
<evidence type="ECO:0000313" key="2">
    <source>
        <dbReference type="EMBL" id="GLS43840.1"/>
    </source>
</evidence>
<keyword evidence="1" id="KW-0732">Signal</keyword>
<name>A0A7W6F713_9HYPH</name>